<proteinExistence type="predicted"/>
<reference evidence="2 3" key="1">
    <citation type="journal article" date="2020" name="Syst. Appl. Microbiol.">
        <title>Alienimonas chondri sp. nov., a novel planctomycete isolated from the biofilm of the red alga Chondrus crispus.</title>
        <authorList>
            <person name="Vitorino I."/>
            <person name="Albuquerque L."/>
            <person name="Wiegand S."/>
            <person name="Kallscheuer N."/>
            <person name="da Costa M.S."/>
            <person name="Lobo-da-Cunha A."/>
            <person name="Jogler C."/>
            <person name="Lage O.M."/>
        </authorList>
    </citation>
    <scope>NUCLEOTIDE SEQUENCE [LARGE SCALE GENOMIC DNA]</scope>
    <source>
        <strain evidence="2 3">LzC2</strain>
    </source>
</reference>
<keyword evidence="1" id="KW-1133">Transmembrane helix</keyword>
<sequence length="171" mass="19731">MADAPHFADDLLHDDPQDDDLLADVRPQWWGTTPAVTPRPWWAGWRPRRRDWTMILEPNHFDPVGPWRRAAVWLLCVPLLAFIGSFLLLVVCMNLRIEPVWSLMNWWERTFWDWALLVPCAVPAAAAGCLWLLRRGRWTRPAKRAALAYAVVVAWLYICGAATISVLAEMF</sequence>
<organism evidence="2 3">
    <name type="scientific">Alienimonas chondri</name>
    <dbReference type="NCBI Taxonomy" id="2681879"/>
    <lineage>
        <taxon>Bacteria</taxon>
        <taxon>Pseudomonadati</taxon>
        <taxon>Planctomycetota</taxon>
        <taxon>Planctomycetia</taxon>
        <taxon>Planctomycetales</taxon>
        <taxon>Planctomycetaceae</taxon>
        <taxon>Alienimonas</taxon>
    </lineage>
</organism>
<accession>A0ABX1VGE9</accession>
<feature type="transmembrane region" description="Helical" evidence="1">
    <location>
        <begin position="111"/>
        <end position="133"/>
    </location>
</feature>
<name>A0ABX1VGE9_9PLAN</name>
<evidence type="ECO:0000313" key="3">
    <source>
        <dbReference type="Proteomes" id="UP000609651"/>
    </source>
</evidence>
<dbReference type="Proteomes" id="UP000609651">
    <property type="component" value="Unassembled WGS sequence"/>
</dbReference>
<feature type="transmembrane region" description="Helical" evidence="1">
    <location>
        <begin position="145"/>
        <end position="168"/>
    </location>
</feature>
<keyword evidence="1" id="KW-0472">Membrane</keyword>
<keyword evidence="3" id="KW-1185">Reference proteome</keyword>
<feature type="transmembrane region" description="Helical" evidence="1">
    <location>
        <begin position="70"/>
        <end position="91"/>
    </location>
</feature>
<keyword evidence="1" id="KW-0812">Transmembrane</keyword>
<evidence type="ECO:0000256" key="1">
    <source>
        <dbReference type="SAM" id="Phobius"/>
    </source>
</evidence>
<dbReference type="EMBL" id="WTPX01000122">
    <property type="protein sequence ID" value="NNJ27116.1"/>
    <property type="molecule type" value="Genomic_DNA"/>
</dbReference>
<protein>
    <recommendedName>
        <fullName evidence="4">Transmembrane protein</fullName>
    </recommendedName>
</protein>
<evidence type="ECO:0000313" key="2">
    <source>
        <dbReference type="EMBL" id="NNJ27116.1"/>
    </source>
</evidence>
<dbReference type="RefSeq" id="WP_171188823.1">
    <property type="nucleotide sequence ID" value="NZ_WTPX01000122.1"/>
</dbReference>
<gene>
    <name evidence="2" type="ORF">LzC2_32140</name>
</gene>
<comment type="caution">
    <text evidence="2">The sequence shown here is derived from an EMBL/GenBank/DDBJ whole genome shotgun (WGS) entry which is preliminary data.</text>
</comment>
<evidence type="ECO:0008006" key="4">
    <source>
        <dbReference type="Google" id="ProtNLM"/>
    </source>
</evidence>